<evidence type="ECO:0000313" key="2">
    <source>
        <dbReference type="EMBL" id="OGG60336.1"/>
    </source>
</evidence>
<dbReference type="CDD" id="cd09279">
    <property type="entry name" value="RNase_HI_like"/>
    <property type="match status" value="1"/>
</dbReference>
<dbReference type="EMBL" id="MFLD01000018">
    <property type="protein sequence ID" value="OGG60336.1"/>
    <property type="molecule type" value="Genomic_DNA"/>
</dbReference>
<dbReference type="GO" id="GO:0003676">
    <property type="term" value="F:nucleic acid binding"/>
    <property type="evidence" value="ECO:0007669"/>
    <property type="project" value="InterPro"/>
</dbReference>
<dbReference type="Pfam" id="PF13456">
    <property type="entry name" value="RVT_3"/>
    <property type="match status" value="1"/>
</dbReference>
<dbReference type="Proteomes" id="UP000178042">
    <property type="component" value="Unassembled WGS sequence"/>
</dbReference>
<proteinExistence type="predicted"/>
<dbReference type="InterPro" id="IPR036397">
    <property type="entry name" value="RNaseH_sf"/>
</dbReference>
<dbReference type="SUPFAM" id="SSF53098">
    <property type="entry name" value="Ribonuclease H-like"/>
    <property type="match status" value="1"/>
</dbReference>
<reference evidence="2 3" key="1">
    <citation type="journal article" date="2016" name="Nat. Commun.">
        <title>Thousands of microbial genomes shed light on interconnected biogeochemical processes in an aquifer system.</title>
        <authorList>
            <person name="Anantharaman K."/>
            <person name="Brown C.T."/>
            <person name="Hug L.A."/>
            <person name="Sharon I."/>
            <person name="Castelle C.J."/>
            <person name="Probst A.J."/>
            <person name="Thomas B.C."/>
            <person name="Singh A."/>
            <person name="Wilkins M.J."/>
            <person name="Karaoz U."/>
            <person name="Brodie E.L."/>
            <person name="Williams K.H."/>
            <person name="Hubbard S.S."/>
            <person name="Banfield J.F."/>
        </authorList>
    </citation>
    <scope>NUCLEOTIDE SEQUENCE [LARGE SCALE GENOMIC DNA]</scope>
</reference>
<sequence length="138" mass="15429">MEKILIYTDGGARNNPGPAGAGAVILADSKKIEIKKFLGSQTNNWAEYEAVALALAEAKKRGFAKREIEVRLDSQLVAEQLSNNYQVKEATLWPQYMKVHNLLVAHFPGAIFKYIPREENKEADRLVNEAIDEAGFPR</sequence>
<protein>
    <recommendedName>
        <fullName evidence="1">RNase H type-1 domain-containing protein</fullName>
    </recommendedName>
</protein>
<comment type="caution">
    <text evidence="2">The sequence shown here is derived from an EMBL/GenBank/DDBJ whole genome shotgun (WGS) entry which is preliminary data.</text>
</comment>
<dbReference type="PANTHER" id="PTHR46387">
    <property type="entry name" value="POLYNUCLEOTIDYL TRANSFERASE, RIBONUCLEASE H-LIKE SUPERFAMILY PROTEIN"/>
    <property type="match status" value="1"/>
</dbReference>
<feature type="domain" description="RNase H type-1" evidence="1">
    <location>
        <begin position="1"/>
        <end position="132"/>
    </location>
</feature>
<dbReference type="PROSITE" id="PS50879">
    <property type="entry name" value="RNASE_H_1"/>
    <property type="match status" value="1"/>
</dbReference>
<dbReference type="InterPro" id="IPR012337">
    <property type="entry name" value="RNaseH-like_sf"/>
</dbReference>
<dbReference type="GO" id="GO:0004523">
    <property type="term" value="F:RNA-DNA hybrid ribonuclease activity"/>
    <property type="evidence" value="ECO:0007669"/>
    <property type="project" value="InterPro"/>
</dbReference>
<organism evidence="2 3">
    <name type="scientific">Candidatus Kaiserbacteria bacterium RIFCSPHIGHO2_02_FULL_49_16</name>
    <dbReference type="NCBI Taxonomy" id="1798490"/>
    <lineage>
        <taxon>Bacteria</taxon>
        <taxon>Candidatus Kaiseribacteriota</taxon>
    </lineage>
</organism>
<name>A0A1F6DG37_9BACT</name>
<dbReference type="Gene3D" id="3.30.420.10">
    <property type="entry name" value="Ribonuclease H-like superfamily/Ribonuclease H"/>
    <property type="match status" value="1"/>
</dbReference>
<dbReference type="AlphaFoldDB" id="A0A1F6DG37"/>
<evidence type="ECO:0000259" key="1">
    <source>
        <dbReference type="PROSITE" id="PS50879"/>
    </source>
</evidence>
<dbReference type="InterPro" id="IPR002156">
    <property type="entry name" value="RNaseH_domain"/>
</dbReference>
<accession>A0A1F6DG37</accession>
<dbReference type="PANTHER" id="PTHR46387:SF2">
    <property type="entry name" value="RIBONUCLEASE HI"/>
    <property type="match status" value="1"/>
</dbReference>
<gene>
    <name evidence="2" type="ORF">A3C86_04975</name>
</gene>
<evidence type="ECO:0000313" key="3">
    <source>
        <dbReference type="Proteomes" id="UP000178042"/>
    </source>
</evidence>